<evidence type="ECO:0000256" key="4">
    <source>
        <dbReference type="ARBA" id="ARBA00022692"/>
    </source>
</evidence>
<evidence type="ECO:0000313" key="12">
    <source>
        <dbReference type="Proteomes" id="UP000238153"/>
    </source>
</evidence>
<gene>
    <name evidence="9" type="ORF">AL503_008500</name>
    <name evidence="10" type="ORF">CV019_07045</name>
    <name evidence="8" type="ORF">RO950_11270</name>
</gene>
<reference evidence="10 12" key="1">
    <citation type="submission" date="2017-11" db="EMBL/GenBank/DDBJ databases">
        <authorList>
            <person name="Founou R.C."/>
            <person name="Founou L."/>
            <person name="Allam M."/>
            <person name="Ismail A."/>
            <person name="Essack S.Y."/>
        </authorList>
    </citation>
    <scope>NUCLEOTIDE SEQUENCE [LARGE SCALE GENOMIC DNA]</scope>
    <source>
        <strain evidence="10 12">G811N2B1</strain>
    </source>
</reference>
<keyword evidence="3" id="KW-1003">Cell membrane</keyword>
<dbReference type="Proteomes" id="UP000238153">
    <property type="component" value="Unassembled WGS sequence"/>
</dbReference>
<reference evidence="9 11" key="2">
    <citation type="submission" date="2017-12" db="EMBL/GenBank/DDBJ databases">
        <title>FDA dAtabase for Regulatory Grade micrObial Sequences (FDA-ARGOS): Supporting development and validation of Infectious Disease Dx tests.</title>
        <authorList>
            <person name="Hoffmann M."/>
            <person name="Allard M."/>
            <person name="Evans P."/>
            <person name="Brown E."/>
            <person name="Tallon L."/>
            <person name="Sadzewicz L."/>
            <person name="Sengamalay N."/>
            <person name="Ott S."/>
            <person name="Godinez A."/>
            <person name="Nagaraj S."/>
            <person name="Vavikolanu K."/>
            <person name="Aluvathingal J."/>
            <person name="Nadendla S."/>
            <person name="Sichtig H."/>
        </authorList>
    </citation>
    <scope>NUCLEOTIDE SEQUENCE [LARGE SCALE GENOMIC DNA]</scope>
    <source>
        <strain evidence="9 11">FDAARGOS_148</strain>
    </source>
</reference>
<dbReference type="Proteomes" id="UP000053523">
    <property type="component" value="Unassembled WGS sequence"/>
</dbReference>
<evidence type="ECO:0000313" key="11">
    <source>
        <dbReference type="Proteomes" id="UP000053523"/>
    </source>
</evidence>
<comment type="similarity">
    <text evidence="2">Belongs to the UPF0421 family.</text>
</comment>
<feature type="transmembrane region" description="Helical" evidence="7">
    <location>
        <begin position="7"/>
        <end position="24"/>
    </location>
</feature>
<evidence type="ECO:0000313" key="13">
    <source>
        <dbReference type="Proteomes" id="UP001269271"/>
    </source>
</evidence>
<comment type="caution">
    <text evidence="9">The sequence shown here is derived from an EMBL/GenBank/DDBJ whole genome shotgun (WGS) entry which is preliminary data.</text>
</comment>
<feature type="transmembrane region" description="Helical" evidence="7">
    <location>
        <begin position="61"/>
        <end position="90"/>
    </location>
</feature>
<dbReference type="Proteomes" id="UP001269271">
    <property type="component" value="Unassembled WGS sequence"/>
</dbReference>
<keyword evidence="6 7" id="KW-0472">Membrane</keyword>
<evidence type="ECO:0000256" key="3">
    <source>
        <dbReference type="ARBA" id="ARBA00022475"/>
    </source>
</evidence>
<evidence type="ECO:0000256" key="5">
    <source>
        <dbReference type="ARBA" id="ARBA00022989"/>
    </source>
</evidence>
<organism evidence="9 11">
    <name type="scientific">Staphylococcus haemolyticus</name>
    <dbReference type="NCBI Taxonomy" id="1283"/>
    <lineage>
        <taxon>Bacteria</taxon>
        <taxon>Bacillati</taxon>
        <taxon>Bacillota</taxon>
        <taxon>Bacilli</taxon>
        <taxon>Bacillales</taxon>
        <taxon>Staphylococcaceae</taxon>
        <taxon>Staphylococcus</taxon>
    </lineage>
</organism>
<dbReference type="GeneID" id="93780473"/>
<dbReference type="InterPro" id="IPR010343">
    <property type="entry name" value="ArAE_1"/>
</dbReference>
<evidence type="ECO:0000256" key="6">
    <source>
        <dbReference type="ARBA" id="ARBA00023136"/>
    </source>
</evidence>
<proteinExistence type="inferred from homology"/>
<dbReference type="EMBL" id="PGWX01000290">
    <property type="protein sequence ID" value="PPJ74767.1"/>
    <property type="molecule type" value="Genomic_DNA"/>
</dbReference>
<dbReference type="OMA" id="IAIMEYT"/>
<feature type="transmembrane region" description="Helical" evidence="7">
    <location>
        <begin position="97"/>
        <end position="117"/>
    </location>
</feature>
<comment type="subcellular location">
    <subcellularLocation>
        <location evidence="1">Cell membrane</location>
        <topology evidence="1">Multi-pass membrane protein</topology>
    </subcellularLocation>
</comment>
<dbReference type="EMBL" id="JAVSOO010000040">
    <property type="protein sequence ID" value="MDT4287558.1"/>
    <property type="molecule type" value="Genomic_DNA"/>
</dbReference>
<dbReference type="Pfam" id="PF06081">
    <property type="entry name" value="ArAE_1"/>
    <property type="match status" value="1"/>
</dbReference>
<protein>
    <submittedName>
        <fullName evidence="9">Aromatic acid exporter family protein</fullName>
    </submittedName>
</protein>
<dbReference type="GO" id="GO:0005886">
    <property type="term" value="C:plasma membrane"/>
    <property type="evidence" value="ECO:0007669"/>
    <property type="project" value="UniProtKB-SubCell"/>
</dbReference>
<keyword evidence="4 7" id="KW-0812">Transmembrane</keyword>
<dbReference type="RefSeq" id="WP_011275398.1">
    <property type="nucleotide sequence ID" value="NZ_BKAY01000036.1"/>
</dbReference>
<feature type="transmembrane region" description="Helical" evidence="7">
    <location>
        <begin position="123"/>
        <end position="145"/>
    </location>
</feature>
<evidence type="ECO:0000313" key="10">
    <source>
        <dbReference type="EMBL" id="PPJ74767.1"/>
    </source>
</evidence>
<sequence>MRLGARILKTGIAIILALFIASFLPDNVGLKSVAGISAIVAMQPNIYRSIKTISEQATGNVIGALLAVIMVTIFGKNIVIMGVTVILLIAILYKLNLAHVATLAGVTALIIMGQHTGSFYVTAAFRFILVMIGVVSASVVNLIFLPPKFETKIYHNSVNIASDIFIWFKLVLNDASDYHQIKEDGEQIESRISKLEQIFNYYNEEKALTRKAAFQQNRKKILFKEVVGTTRQAYEVLNRMARYQNDLHNLNYNLIFQIKLELDSLTAYHEQILKSLSKKARYNVEHFDNQIMNPQKKDLMDAFQQQLIQNPYQVEYSYSNIMQIIATIEEYRYYLEHLDRLRLSFFTYHRNDTDIDIADEDFDL</sequence>
<dbReference type="PANTHER" id="PTHR30509:SF27">
    <property type="entry name" value="UPF0421 PROTEIN YGAE"/>
    <property type="match status" value="1"/>
</dbReference>
<evidence type="ECO:0000256" key="7">
    <source>
        <dbReference type="SAM" id="Phobius"/>
    </source>
</evidence>
<dbReference type="PANTHER" id="PTHR30509">
    <property type="entry name" value="P-HYDROXYBENZOIC ACID EFFLUX PUMP SUBUNIT-RELATED"/>
    <property type="match status" value="1"/>
</dbReference>
<evidence type="ECO:0000313" key="8">
    <source>
        <dbReference type="EMBL" id="MDT4287558.1"/>
    </source>
</evidence>
<keyword evidence="13" id="KW-1185">Reference proteome</keyword>
<evidence type="ECO:0000313" key="9">
    <source>
        <dbReference type="EMBL" id="PNN20824.1"/>
    </source>
</evidence>
<name>A0A2A1KA15_STAHA</name>
<dbReference type="EMBL" id="LORN02000015">
    <property type="protein sequence ID" value="PNN20824.1"/>
    <property type="molecule type" value="Genomic_DNA"/>
</dbReference>
<evidence type="ECO:0000256" key="2">
    <source>
        <dbReference type="ARBA" id="ARBA00006544"/>
    </source>
</evidence>
<evidence type="ECO:0000256" key="1">
    <source>
        <dbReference type="ARBA" id="ARBA00004651"/>
    </source>
</evidence>
<accession>A0A2A1KA15</accession>
<dbReference type="KEGG" id="shh:ShL2_00982"/>
<keyword evidence="5 7" id="KW-1133">Transmembrane helix</keyword>
<dbReference type="STRING" id="1283.ShL2_00982"/>
<dbReference type="AlphaFoldDB" id="A0A2A1KA15"/>
<reference evidence="8 13" key="3">
    <citation type="submission" date="2023-08" db="EMBL/GenBank/DDBJ databases">
        <title>Genomic surveillance of Staphylococcus haemolyticus neonatal outbreak in southern France.</title>
        <authorList>
            <person name="Magnan C."/>
            <person name="Morsli M."/>
            <person name="Thiery B."/>
            <person name="Salipante F."/>
            <person name="Attar J."/>
            <person name="Massimo D.M."/>
            <person name="Ory J."/>
            <person name="Pantel A."/>
            <person name="Lavigne J.-P."/>
        </authorList>
    </citation>
    <scope>NUCLEOTIDE SEQUENCE [LARGE SCALE GENOMIC DNA]</scope>
    <source>
        <strain evidence="8 13">NSH026</strain>
    </source>
</reference>